<dbReference type="InterPro" id="IPR004273">
    <property type="entry name" value="Dynein_heavy_D6_P-loop"/>
</dbReference>
<dbReference type="Gene3D" id="3.40.50.300">
    <property type="entry name" value="P-loop containing nucleotide triphosphate hydrolases"/>
    <property type="match status" value="1"/>
</dbReference>
<evidence type="ECO:0000313" key="5">
    <source>
        <dbReference type="RefSeq" id="XP_022236058.1"/>
    </source>
</evidence>
<reference evidence="5" key="1">
    <citation type="submission" date="2025-08" db="UniProtKB">
        <authorList>
            <consortium name="RefSeq"/>
        </authorList>
    </citation>
    <scope>IDENTIFICATION</scope>
    <source>
        <tissue evidence="5">Muscle</tissue>
    </source>
</reference>
<keyword evidence="4" id="KW-1185">Reference proteome</keyword>
<dbReference type="Gene3D" id="1.10.8.720">
    <property type="entry name" value="Region D6 of dynein motor"/>
    <property type="match status" value="1"/>
</dbReference>
<name>A0ABM1RXF3_LIMPO</name>
<proteinExistence type="predicted"/>
<dbReference type="Proteomes" id="UP000694941">
    <property type="component" value="Unplaced"/>
</dbReference>
<dbReference type="InterPro" id="IPR041658">
    <property type="entry name" value="AAA_lid_11"/>
</dbReference>
<dbReference type="PANTHER" id="PTHR45703:SF36">
    <property type="entry name" value="DYNEIN HEAVY CHAIN, CYTOPLASMIC"/>
    <property type="match status" value="1"/>
</dbReference>
<accession>A0ABM1RXF3</accession>
<feature type="domain" description="Dynein heavy chain region D6 P-loop" evidence="1">
    <location>
        <begin position="219"/>
        <end position="271"/>
    </location>
</feature>
<dbReference type="InterPro" id="IPR042219">
    <property type="entry name" value="AAA_lid_11_sf"/>
</dbReference>
<gene>
    <name evidence="5" type="primary">LOC106476495</name>
</gene>
<dbReference type="RefSeq" id="XP_022236058.1">
    <property type="nucleotide sequence ID" value="XM_022380350.1"/>
</dbReference>
<dbReference type="GeneID" id="106476495"/>
<sequence>MEETDQVMTEVETVSQQYMPLSQACSSIYFTLEGLHQVHFLYQYSLHFFLDIYNDVLTNNPGLTGVTDSSTRLSIVTTDFYQTVYNRVTKGMLHQDRLVFALLLSKIHLRGVSSEPNFEHEFNHFLRGKEGILPGQPTIHVPGLSLDQLEGATALSRLPAFRNLQKKIDAVVMKRVENTVTCAEIKRVENTVTCAEIKRVENTVTCAAMSTVCNCFVHRWVMLKNVHLAPQWLVQLEKKLHTLQPHPAFRLFLTLEIHPKIPVNLLRAGRVFVFEPPPGIKANLLRTFSQVPAQRMMKAPGERARLYFLLAWFHAIVQERLRYSPLGWAKHYEFNESDLRVACDTLDTWIETVAMGRANLPPEKVPWNALCTLFGQCIYGGKIDNDFDQVTISVNFSINLGFGSDLISKLLRMQLLEDDDEVVYTADDQEVNKKEADGRPAWMRTLYNSACTWLRLVPQSLQTLRRTVENIKDPLYRYFEREVNAGARLLQVVRRDLEDVILICKGEKKQTNYHRNILSELAKGMLPSHWRKYTVPPECTVIQWITDFSDRIKLLQKISAASTTGGAAALKVGLEV</sequence>
<evidence type="ECO:0000259" key="2">
    <source>
        <dbReference type="Pfam" id="PF18198"/>
    </source>
</evidence>
<evidence type="ECO:0000259" key="1">
    <source>
        <dbReference type="Pfam" id="PF03028"/>
    </source>
</evidence>
<dbReference type="InterPro" id="IPR026983">
    <property type="entry name" value="DHC"/>
</dbReference>
<dbReference type="Pfam" id="PF18198">
    <property type="entry name" value="AAA_lid_11"/>
    <property type="match status" value="1"/>
</dbReference>
<evidence type="ECO:0000259" key="3">
    <source>
        <dbReference type="Pfam" id="PF18199"/>
    </source>
</evidence>
<dbReference type="Pfam" id="PF18199">
    <property type="entry name" value="Dynein_C"/>
    <property type="match status" value="1"/>
</dbReference>
<dbReference type="Gene3D" id="1.10.8.1220">
    <property type="match status" value="1"/>
</dbReference>
<dbReference type="InterPro" id="IPR027417">
    <property type="entry name" value="P-loop_NTPase"/>
</dbReference>
<feature type="domain" description="Dynein heavy chain AAA lid" evidence="2">
    <location>
        <begin position="304"/>
        <end position="394"/>
    </location>
</feature>
<dbReference type="PANTHER" id="PTHR45703">
    <property type="entry name" value="DYNEIN HEAVY CHAIN"/>
    <property type="match status" value="1"/>
</dbReference>
<organism evidence="4 5">
    <name type="scientific">Limulus polyphemus</name>
    <name type="common">Atlantic horseshoe crab</name>
    <dbReference type="NCBI Taxonomy" id="6850"/>
    <lineage>
        <taxon>Eukaryota</taxon>
        <taxon>Metazoa</taxon>
        <taxon>Ecdysozoa</taxon>
        <taxon>Arthropoda</taxon>
        <taxon>Chelicerata</taxon>
        <taxon>Merostomata</taxon>
        <taxon>Xiphosura</taxon>
        <taxon>Limulidae</taxon>
        <taxon>Limulus</taxon>
    </lineage>
</organism>
<dbReference type="Pfam" id="PF03028">
    <property type="entry name" value="Dynein_heavy"/>
    <property type="match status" value="1"/>
</dbReference>
<evidence type="ECO:0000313" key="4">
    <source>
        <dbReference type="Proteomes" id="UP000694941"/>
    </source>
</evidence>
<protein>
    <submittedName>
        <fullName evidence="5">Dynein heavy chain, cytoplasmic-like</fullName>
    </submittedName>
</protein>
<feature type="domain" description="Dynein heavy chain C-terminal" evidence="3">
    <location>
        <begin position="404"/>
        <end position="559"/>
    </location>
</feature>
<dbReference type="InterPro" id="IPR041228">
    <property type="entry name" value="Dynein_C"/>
</dbReference>
<dbReference type="Gene3D" id="1.20.1270.280">
    <property type="match status" value="1"/>
</dbReference>